<evidence type="ECO:0000313" key="7">
    <source>
        <dbReference type="EMBL" id="KAK3590795.1"/>
    </source>
</evidence>
<dbReference type="Gene3D" id="2.60.120.40">
    <property type="match status" value="1"/>
</dbReference>
<dbReference type="PROSITE" id="PS00251">
    <property type="entry name" value="THD_1"/>
    <property type="match status" value="1"/>
</dbReference>
<evidence type="ECO:0000256" key="1">
    <source>
        <dbReference type="ARBA" id="ARBA00004370"/>
    </source>
</evidence>
<feature type="transmembrane region" description="Helical" evidence="5">
    <location>
        <begin position="29"/>
        <end position="50"/>
    </location>
</feature>
<dbReference type="PROSITE" id="PS50049">
    <property type="entry name" value="THD_2"/>
    <property type="match status" value="1"/>
</dbReference>
<dbReference type="Pfam" id="PF00229">
    <property type="entry name" value="TNF"/>
    <property type="match status" value="1"/>
</dbReference>
<comment type="subcellular location">
    <subcellularLocation>
        <location evidence="1">Membrane</location>
    </subcellularLocation>
</comment>
<keyword evidence="4 5" id="KW-0472">Membrane</keyword>
<proteinExistence type="inferred from homology"/>
<dbReference type="PANTHER" id="PTHR11471">
    <property type="entry name" value="TUMOR NECROSIS FACTOR FAMILY MEMBER"/>
    <property type="match status" value="1"/>
</dbReference>
<keyword evidence="8" id="KW-1185">Reference proteome</keyword>
<dbReference type="GO" id="GO:0016020">
    <property type="term" value="C:membrane"/>
    <property type="evidence" value="ECO:0007669"/>
    <property type="project" value="UniProtKB-SubCell"/>
</dbReference>
<evidence type="ECO:0000256" key="2">
    <source>
        <dbReference type="ARBA" id="ARBA00008670"/>
    </source>
</evidence>
<dbReference type="SMART" id="SM00207">
    <property type="entry name" value="TNF"/>
    <property type="match status" value="1"/>
</dbReference>
<dbReference type="GO" id="GO:0005125">
    <property type="term" value="F:cytokine activity"/>
    <property type="evidence" value="ECO:0007669"/>
    <property type="project" value="UniProtKB-KW"/>
</dbReference>
<reference evidence="7" key="2">
    <citation type="journal article" date="2021" name="Genome Biol. Evol.">
        <title>Developing a high-quality reference genome for a parasitic bivalve with doubly uniparental inheritance (Bivalvia: Unionida).</title>
        <authorList>
            <person name="Smith C.H."/>
        </authorList>
    </citation>
    <scope>NUCLEOTIDE SEQUENCE</scope>
    <source>
        <strain evidence="7">CHS0354</strain>
        <tissue evidence="7">Mantle</tissue>
    </source>
</reference>
<reference evidence="7" key="1">
    <citation type="journal article" date="2021" name="Genome Biol. Evol.">
        <title>A High-Quality Reference Genome for a Parasitic Bivalve with Doubly Uniparental Inheritance (Bivalvia: Unionida).</title>
        <authorList>
            <person name="Smith C.H."/>
        </authorList>
    </citation>
    <scope>NUCLEOTIDE SEQUENCE</scope>
    <source>
        <strain evidence="7">CHS0354</strain>
    </source>
</reference>
<evidence type="ECO:0000259" key="6">
    <source>
        <dbReference type="PROSITE" id="PS50049"/>
    </source>
</evidence>
<evidence type="ECO:0000256" key="3">
    <source>
        <dbReference type="ARBA" id="ARBA00022514"/>
    </source>
</evidence>
<sequence length="294" mass="33624">MEYVDVLKDTVYKKCCIEQDNANPEDKKWSYAAVSMVLVNIILLGSILGVTITWRMEKGREPVDMKREAEMCLPCEDVYHSADDVRDNNKGFKKIMDGENYTCCGPASKHLDQLVAMYVEKAHQKETHLKLYNSNHYKCNGSTQTVKPSAHLVGVTKSVQDMHHHHTLKWNESSHLSNINGVVYNNGKLYVKTSGFYYIYSQIIYQDHGDSQTENNIGLHHSVHKEYNGDDNSRGKLLESTQSRCQIVGDRGNKTSFLGAVFYLKKEEQIHVRVSHPHKIILSQNANYFGMYLT</sequence>
<dbReference type="InterPro" id="IPR008983">
    <property type="entry name" value="Tumour_necrosis_fac-like_dom"/>
</dbReference>
<dbReference type="GO" id="GO:0005615">
    <property type="term" value="C:extracellular space"/>
    <property type="evidence" value="ECO:0007669"/>
    <property type="project" value="UniProtKB-KW"/>
</dbReference>
<dbReference type="EMBL" id="JAEAOA010002251">
    <property type="protein sequence ID" value="KAK3590795.1"/>
    <property type="molecule type" value="Genomic_DNA"/>
</dbReference>
<protein>
    <recommendedName>
        <fullName evidence="6">THD domain-containing protein</fullName>
    </recommendedName>
</protein>
<dbReference type="AlphaFoldDB" id="A0AAE0SEY6"/>
<evidence type="ECO:0000256" key="4">
    <source>
        <dbReference type="ARBA" id="ARBA00023136"/>
    </source>
</evidence>
<dbReference type="PANTHER" id="PTHR11471:SF13">
    <property type="entry name" value="TNF FAMILY PROFILE DOMAIN-CONTAINING PROTEIN"/>
    <property type="match status" value="1"/>
</dbReference>
<organism evidence="7 8">
    <name type="scientific">Potamilus streckersoni</name>
    <dbReference type="NCBI Taxonomy" id="2493646"/>
    <lineage>
        <taxon>Eukaryota</taxon>
        <taxon>Metazoa</taxon>
        <taxon>Spiralia</taxon>
        <taxon>Lophotrochozoa</taxon>
        <taxon>Mollusca</taxon>
        <taxon>Bivalvia</taxon>
        <taxon>Autobranchia</taxon>
        <taxon>Heteroconchia</taxon>
        <taxon>Palaeoheterodonta</taxon>
        <taxon>Unionida</taxon>
        <taxon>Unionoidea</taxon>
        <taxon>Unionidae</taxon>
        <taxon>Ambleminae</taxon>
        <taxon>Lampsilini</taxon>
        <taxon>Potamilus</taxon>
    </lineage>
</organism>
<dbReference type="CDD" id="cd00184">
    <property type="entry name" value="TNF"/>
    <property type="match status" value="1"/>
</dbReference>
<comment type="caution">
    <text evidence="7">The sequence shown here is derived from an EMBL/GenBank/DDBJ whole genome shotgun (WGS) entry which is preliminary data.</text>
</comment>
<dbReference type="GO" id="GO:0005164">
    <property type="term" value="F:tumor necrosis factor receptor binding"/>
    <property type="evidence" value="ECO:0007669"/>
    <property type="project" value="InterPro"/>
</dbReference>
<accession>A0AAE0SEY6</accession>
<feature type="domain" description="THD" evidence="6">
    <location>
        <begin position="148"/>
        <end position="294"/>
    </location>
</feature>
<reference evidence="7" key="3">
    <citation type="submission" date="2023-05" db="EMBL/GenBank/DDBJ databases">
        <authorList>
            <person name="Smith C.H."/>
        </authorList>
    </citation>
    <scope>NUCLEOTIDE SEQUENCE</scope>
    <source>
        <strain evidence="7">CHS0354</strain>
        <tissue evidence="7">Mantle</tissue>
    </source>
</reference>
<name>A0AAE0SEY6_9BIVA</name>
<evidence type="ECO:0000313" key="8">
    <source>
        <dbReference type="Proteomes" id="UP001195483"/>
    </source>
</evidence>
<dbReference type="Proteomes" id="UP001195483">
    <property type="component" value="Unassembled WGS sequence"/>
</dbReference>
<gene>
    <name evidence="7" type="ORF">CHS0354_038733</name>
</gene>
<dbReference type="GO" id="GO:0006955">
    <property type="term" value="P:immune response"/>
    <property type="evidence" value="ECO:0007669"/>
    <property type="project" value="InterPro"/>
</dbReference>
<keyword evidence="3" id="KW-0202">Cytokine</keyword>
<dbReference type="SUPFAM" id="SSF49842">
    <property type="entry name" value="TNF-like"/>
    <property type="match status" value="1"/>
</dbReference>
<dbReference type="InterPro" id="IPR021184">
    <property type="entry name" value="TNF_CS"/>
</dbReference>
<dbReference type="InterPro" id="IPR006052">
    <property type="entry name" value="TNF_dom"/>
</dbReference>
<keyword evidence="5" id="KW-0812">Transmembrane</keyword>
<keyword evidence="5" id="KW-1133">Transmembrane helix</keyword>
<evidence type="ECO:0000256" key="5">
    <source>
        <dbReference type="SAM" id="Phobius"/>
    </source>
</evidence>
<comment type="similarity">
    <text evidence="2">Belongs to the tumor necrosis factor family.</text>
</comment>